<sequence>MANGDENTTKKLHIVMFPWLAFGHIIPFLELSKFLALKGHKISFISTPRNIDRLPKIPSEFSNSITFVKIPLPKIDGLPKDAEATMDITSEEMTYLKKAMDGMENEVTNFLENNCPDWIIQDFAQYWLAPISTRLGISRIFYSIINAWFLSFLGSFENMINTNNCTSPPKLEDFLVPPKWIPFETKATYRLHEARWMVESSQKNVSGVSDMYRNGVTIEGADAIIIRHCHEFEGQWLKLLEDLHHMPVLPTGLMPPIVESSSHEKNESWISIKEWLDEKPKGSVVYVALGSEVTVGQNEINELARGLELSGSPFFWVLRKSSGLGSIDPIVLPDGFEERTKDRGIVWKSWAPQLKILSHESVGGFLTHCGWSSIIEGLMFGHSLIMLPFLVDQGLNARIIEDKGVGIEVPRNEEDGSYTSNSVANSVKLVMVKNDGKLIREKAKELSSIFSNKELHDKTLCTKMAENGKKLHIAVFPWLAFGHMIPYLELSKLIAQKGHKISFISTPRNIDRLPKLPPNLTPFLNFVKLPMPHVEKLPENAEATIDLPYEQVKYLKLAQDALQESMSKFIEDSDIDFILFDFTSYWVPSIASKFNIPSGYFSIFIAAFLGFTGPVPGLNNDYEIRMTPEEYTVTPKWVPFETTVAFKLFEVSRIFEASMKGEEENIADIVRYYRSVENCDFLLVRSCSEFEPEWLKVVGDIHRKPVFPVGQLPTTPYEDDSTKIDAWREIKLWLDKQEKGKVIYVAFGSEAKPSQNELTELSLGLELSGLPFFWVLRIKRGESDDELIQLPEGFEERTKGRGIVCTSWAPQLKILSHDSVGGFLTHSGWSSVVEAIQFEKSLVLLTFLADQGINARLLEEKKMAYSIPRNDQDGSFTRDSVAESLNLVLVKEEGFIYREKIKEMKDLFCDKKRQNNYVENLALCTKMAENGKKLHIAVFPWLAFGHMIPYLELSKLIAQKGHKISFISTPRNIDRLPKLPPSLIPFFNFVKLPMPHVEKLPENAEATIDLPYEQVKHLKLAHDALQESIAKFLEDSDIDFILFDFVSYWLPSIASKFNIPTGYFSIFVAAYLGFTGPVPGLNNNYEIRMTLEELTVSPKWVPFETAVAFKEFELLRIYEGCKEGEEENFYDISRMYKTFENCDFLLVRSCLEFEPEWLKVVEDIHPKPVIPVGQLPTTSYEDDNTDIDAWREIKLWLDKQEKGKVIYVAFGSEAKLSQNELTELSLGLELSGLPFFWVLRTKRGESDNELIQLPEGFGERTKERGIVYTSWVPQLKILSHDSVGGFLTHAGWSSIVEAIQFEKPLLLLTFLADQGINARLLEEKKVAYLIPRNDWDGSFTHNAVVESLYLVLLEKEGEIYRKKIKEVKNLCCDKKRQDDYVENLLSSIVEAIQFENPLVLLIFLADQAINDIFNTKKLNDWDGSFILNAVIESLSLVLVEKKGEIYREEIKEVKDLFCDKKKQDNYVENLVFNIPTGYFSIFVAAYLGFTGPVPGLNNNYEIRMTLEELTVSPKWVPFETAVAFKEFELLRIYEGCKEGEEENFYDISRMYKTFENCDFLLVRSCLEFEPEWLKVVEDIHPKPVIPVGQLPTTSYEDDNTDIDAWREIKLWLDKQDKGKVIYVAFGSEAKLSQNELTELSLGLELSGLPFFWVLRTKRGESDDELIQVPEGFEERTKERGIVYTSWVPQLKILSHDSVGVEAIQFEKPLLLLTFLADQGINARLVEEKNVAYLIPRNDWDGSFTHDAVVESLYFVLLKKEGEIYRKKIKEVKNLCCDKKRQDDYVENLVALHNQSSTKHIKMAENSKKLHIAVFPWLAFGHMIPYLELSKLIAQKGHKISFISTPRNIDRLPKLPPSLAPFLNFVKIPLPYVEKLPKNAEATTDLPYEQVKYLKLAHDALKEPMAKFLEDSAPDFILFDFTSYWLPSIASKFNIPTGYFSIFVAAYLGFTGPVPGLNNNYENRMTLEELTVSPKWVPFETAVAFKEFELLRIYEGCKEGEEENFYDISRMYKTFENCDFLLVRSCLEFEPEWLKVVEDIHPKPVIPVGQLPTTSYEDDNTDIDAWREIKLWLDKQEKGKVIYVAFGSEAKLSQNELTELSLGLELSGLPFFWVLRTKRGESDNELIQVPEGFEERTKERGIVYTSWVPQLKILSHDSVGGFLTHAGWSSIVEAIQFEKPLLLLTFLADQGINARLLEEKKVAYLIPRNDWDGSFTHKAVVESLYLVLLEKEGEIYQKKIKEVKNLCCDKKRQDDYVENLIRFLQNYKKIKV</sequence>
<keyword evidence="6" id="KW-1185">Reference proteome</keyword>
<keyword evidence="4" id="KW-0472">Membrane</keyword>
<dbReference type="PANTHER" id="PTHR48045:SF20">
    <property type="entry name" value="UDP-RHAMNOSE:RHAMNOSYLTRANSFERASE 1"/>
    <property type="match status" value="1"/>
</dbReference>
<dbReference type="PANTHER" id="PTHR48045">
    <property type="entry name" value="UDP-GLYCOSYLTRANSFERASE 72B1"/>
    <property type="match status" value="1"/>
</dbReference>
<keyword evidence="3" id="KW-0808">Transferase</keyword>
<protein>
    <submittedName>
        <fullName evidence="5">Uncharacterized protein</fullName>
    </submittedName>
</protein>
<accession>A0A3Q7IQY4</accession>
<reference evidence="5" key="2">
    <citation type="submission" date="2019-01" db="UniProtKB">
        <authorList>
            <consortium name="EnsemblPlants"/>
        </authorList>
    </citation>
    <scope>IDENTIFICATION</scope>
    <source>
        <strain evidence="5">cv. Heinz 1706</strain>
    </source>
</reference>
<dbReference type="EnsemblPlants" id="Solyc11g010810.2.1">
    <property type="protein sequence ID" value="Solyc11g010810.2.1"/>
    <property type="gene ID" value="Solyc11g010810.2"/>
</dbReference>
<name>A0A3Q7IQY4_SOLLC</name>
<evidence type="ECO:0000256" key="3">
    <source>
        <dbReference type="ARBA" id="ARBA00022679"/>
    </source>
</evidence>
<evidence type="ECO:0000256" key="1">
    <source>
        <dbReference type="ARBA" id="ARBA00009995"/>
    </source>
</evidence>
<reference evidence="5" key="1">
    <citation type="journal article" date="2012" name="Nature">
        <title>The tomato genome sequence provides insights into fleshy fruit evolution.</title>
        <authorList>
            <consortium name="Tomato Genome Consortium"/>
        </authorList>
    </citation>
    <scope>NUCLEOTIDE SEQUENCE [LARGE SCALE GENOMIC DNA]</scope>
    <source>
        <strain evidence="5">cv. Heinz 1706</strain>
    </source>
</reference>
<organism evidence="5">
    <name type="scientific">Solanum lycopersicum</name>
    <name type="common">Tomato</name>
    <name type="synonym">Lycopersicon esculentum</name>
    <dbReference type="NCBI Taxonomy" id="4081"/>
    <lineage>
        <taxon>Eukaryota</taxon>
        <taxon>Viridiplantae</taxon>
        <taxon>Streptophyta</taxon>
        <taxon>Embryophyta</taxon>
        <taxon>Tracheophyta</taxon>
        <taxon>Spermatophyta</taxon>
        <taxon>Magnoliopsida</taxon>
        <taxon>eudicotyledons</taxon>
        <taxon>Gunneridae</taxon>
        <taxon>Pentapetalae</taxon>
        <taxon>asterids</taxon>
        <taxon>lamiids</taxon>
        <taxon>Solanales</taxon>
        <taxon>Solanaceae</taxon>
        <taxon>Solanoideae</taxon>
        <taxon>Solaneae</taxon>
        <taxon>Solanum</taxon>
        <taxon>Solanum subgen. Lycopersicon</taxon>
    </lineage>
</organism>
<keyword evidence="4" id="KW-0812">Transmembrane</keyword>
<proteinExistence type="inferred from homology"/>
<dbReference type="InParanoid" id="A0A3Q7IQY4"/>
<comment type="similarity">
    <text evidence="1">Belongs to the UDP-glycosyltransferase family.</text>
</comment>
<dbReference type="Gramene" id="Solyc11g010810.2.1">
    <property type="protein sequence ID" value="Solyc11g010810.2.1"/>
    <property type="gene ID" value="Solyc11g010810.2"/>
</dbReference>
<dbReference type="Proteomes" id="UP000004994">
    <property type="component" value="Chromosome 11"/>
</dbReference>
<dbReference type="InterPro" id="IPR002213">
    <property type="entry name" value="UDP_glucos_trans"/>
</dbReference>
<dbReference type="CDD" id="cd03784">
    <property type="entry name" value="GT1_Gtf-like"/>
    <property type="match status" value="4"/>
</dbReference>
<dbReference type="Pfam" id="PF00201">
    <property type="entry name" value="UDPGT"/>
    <property type="match status" value="4"/>
</dbReference>
<dbReference type="FunFam" id="3.40.50.2000:FF:000088">
    <property type="entry name" value="Glycosyltransferase"/>
    <property type="match status" value="4"/>
</dbReference>
<evidence type="ECO:0000256" key="4">
    <source>
        <dbReference type="SAM" id="Phobius"/>
    </source>
</evidence>
<feature type="transmembrane region" description="Helical" evidence="4">
    <location>
        <begin position="12"/>
        <end position="31"/>
    </location>
</feature>
<dbReference type="SUPFAM" id="SSF53756">
    <property type="entry name" value="UDP-Glycosyltransferase/glycogen phosphorylase"/>
    <property type="match status" value="5"/>
</dbReference>
<dbReference type="GO" id="GO:0008194">
    <property type="term" value="F:UDP-glycosyltransferase activity"/>
    <property type="evidence" value="ECO:0000318"/>
    <property type="project" value="GO_Central"/>
</dbReference>
<evidence type="ECO:0000313" key="5">
    <source>
        <dbReference type="EnsemblPlants" id="Solyc11g010810.2.1"/>
    </source>
</evidence>
<keyword evidence="4" id="KW-1133">Transmembrane helix</keyword>
<evidence type="ECO:0000313" key="6">
    <source>
        <dbReference type="Proteomes" id="UP000004994"/>
    </source>
</evidence>
<dbReference type="PaxDb" id="4081-Solyc11g010810.1.1"/>
<dbReference type="Gene3D" id="3.40.50.2000">
    <property type="entry name" value="Glycogen Phosphorylase B"/>
    <property type="match status" value="10"/>
</dbReference>
<evidence type="ECO:0000256" key="2">
    <source>
        <dbReference type="ARBA" id="ARBA00022676"/>
    </source>
</evidence>
<keyword evidence="2" id="KW-0328">Glycosyltransferase</keyword>
<dbReference type="FunFam" id="3.40.50.2000:FF:000037">
    <property type="entry name" value="Glycosyltransferase"/>
    <property type="match status" value="5"/>
</dbReference>